<dbReference type="PANTHER" id="PTHR34094">
    <property type="match status" value="1"/>
</dbReference>
<dbReference type="Proteomes" id="UP000824540">
    <property type="component" value="Unassembled WGS sequence"/>
</dbReference>
<reference evidence="3" key="1">
    <citation type="thesis" date="2021" institute="BYU ScholarsArchive" country="Provo, UT, USA">
        <title>Applications of and Algorithms for Genome Assembly and Genomic Analyses with an Emphasis on Marine Teleosts.</title>
        <authorList>
            <person name="Pickett B.D."/>
        </authorList>
    </citation>
    <scope>NUCLEOTIDE SEQUENCE</scope>
    <source>
        <strain evidence="3">HI-2016</strain>
    </source>
</reference>
<keyword evidence="1" id="KW-1133">Transmembrane helix</keyword>
<protein>
    <recommendedName>
        <fullName evidence="2">DUF4097 domain-containing protein</fullName>
    </recommendedName>
</protein>
<dbReference type="InterPro" id="IPR025164">
    <property type="entry name" value="Toastrack_DUF4097"/>
</dbReference>
<dbReference type="PANTHER" id="PTHR34094:SF1">
    <property type="entry name" value="PROTEIN FAM185A"/>
    <property type="match status" value="1"/>
</dbReference>
<evidence type="ECO:0000256" key="1">
    <source>
        <dbReference type="SAM" id="Phobius"/>
    </source>
</evidence>
<gene>
    <name evidence="3" type="ORF">JZ751_024155</name>
</gene>
<keyword evidence="1" id="KW-0472">Membrane</keyword>
<evidence type="ECO:0000313" key="4">
    <source>
        <dbReference type="Proteomes" id="UP000824540"/>
    </source>
</evidence>
<accession>A0A8T2NGL9</accession>
<keyword evidence="4" id="KW-1185">Reference proteome</keyword>
<dbReference type="Pfam" id="PF13349">
    <property type="entry name" value="DUF4097"/>
    <property type="match status" value="1"/>
</dbReference>
<evidence type="ECO:0000259" key="2">
    <source>
        <dbReference type="Pfam" id="PF13349"/>
    </source>
</evidence>
<evidence type="ECO:0000313" key="3">
    <source>
        <dbReference type="EMBL" id="KAG9339124.1"/>
    </source>
</evidence>
<feature type="domain" description="DUF4097" evidence="2">
    <location>
        <begin position="147"/>
        <end position="335"/>
    </location>
</feature>
<proteinExistence type="predicted"/>
<comment type="caution">
    <text evidence="3">The sequence shown here is derived from an EMBL/GenBank/DDBJ whole genome shotgun (WGS) entry which is preliminary data.</text>
</comment>
<sequence>MPLAEVKETFISSDAHLEQCFRVLFGFSHFAIMIFSCTVLITKRLCRGLSREVAYLRSLSGCKRTSPDAWSSHILRTISTSPGFHSSSDHHKPLKQWTLVVHPFSTVRVQLRCNISVQPLDPHTFPEANRAFITVHGTSADQGLKLDNFHVQYDDQNKELIILSERVNSNVSVELTAPIKSDLHITTQGEGNVKIQKMECDICRVLTERGHCVLQSVKMVNIKKIQGTSMNVSTEHGPLKVKAIYAESTSVSSISGKIELGHLHDGSNGHLNVSSMEGDIDVYVGQNGTAELHSKQGTISVRVPSSMTTGVSLTGASVEISPEITLQQVEQETTDTKTTVTGELLNTALLRTADKEP</sequence>
<dbReference type="EMBL" id="JAFBMS010000058">
    <property type="protein sequence ID" value="KAG9339124.1"/>
    <property type="molecule type" value="Genomic_DNA"/>
</dbReference>
<dbReference type="AlphaFoldDB" id="A0A8T2NGL9"/>
<dbReference type="OrthoDB" id="5984441at2759"/>
<organism evidence="3 4">
    <name type="scientific">Albula glossodonta</name>
    <name type="common">roundjaw bonefish</name>
    <dbReference type="NCBI Taxonomy" id="121402"/>
    <lineage>
        <taxon>Eukaryota</taxon>
        <taxon>Metazoa</taxon>
        <taxon>Chordata</taxon>
        <taxon>Craniata</taxon>
        <taxon>Vertebrata</taxon>
        <taxon>Euteleostomi</taxon>
        <taxon>Actinopterygii</taxon>
        <taxon>Neopterygii</taxon>
        <taxon>Teleostei</taxon>
        <taxon>Albuliformes</taxon>
        <taxon>Albulidae</taxon>
        <taxon>Albula</taxon>
    </lineage>
</organism>
<feature type="transmembrane region" description="Helical" evidence="1">
    <location>
        <begin position="23"/>
        <end position="41"/>
    </location>
</feature>
<keyword evidence="1" id="KW-0812">Transmembrane</keyword>
<name>A0A8T2NGL9_9TELE</name>